<evidence type="ECO:0000256" key="11">
    <source>
        <dbReference type="ARBA" id="ARBA00047984"/>
    </source>
</evidence>
<dbReference type="GO" id="GO:0022613">
    <property type="term" value="P:ribonucleoprotein complex biogenesis"/>
    <property type="evidence" value="ECO:0007669"/>
    <property type="project" value="UniProtKB-ARBA"/>
</dbReference>
<dbReference type="SMART" id="SM00490">
    <property type="entry name" value="HELICc"/>
    <property type="match status" value="1"/>
</dbReference>
<keyword evidence="17" id="KW-1185">Reference proteome</keyword>
<dbReference type="PANTHER" id="PTHR18934:SF91">
    <property type="entry name" value="PRE-MRNA-SPLICING FACTOR ATP-DEPENDENT RNA HELICASE PRP16"/>
    <property type="match status" value="1"/>
</dbReference>
<dbReference type="Pfam" id="PF21010">
    <property type="entry name" value="HA2_C"/>
    <property type="match status" value="1"/>
</dbReference>
<dbReference type="AlphaFoldDB" id="A0A1G4MEH0"/>
<evidence type="ECO:0000256" key="7">
    <source>
        <dbReference type="ARBA" id="ARBA00022840"/>
    </source>
</evidence>
<evidence type="ECO:0000313" key="16">
    <source>
        <dbReference type="EMBL" id="SCW02205.1"/>
    </source>
</evidence>
<dbReference type="GO" id="GO:0003723">
    <property type="term" value="F:RNA binding"/>
    <property type="evidence" value="ECO:0007669"/>
    <property type="project" value="TreeGrafter"/>
</dbReference>
<accession>A0A1G4MEH0</accession>
<keyword evidence="3" id="KW-0507">mRNA processing</keyword>
<feature type="region of interest" description="Disordered" evidence="13">
    <location>
        <begin position="1077"/>
        <end position="1108"/>
    </location>
</feature>
<dbReference type="SMART" id="SM00847">
    <property type="entry name" value="HA2"/>
    <property type="match status" value="1"/>
</dbReference>
<dbReference type="InterPro" id="IPR011545">
    <property type="entry name" value="DEAD/DEAH_box_helicase_dom"/>
</dbReference>
<evidence type="ECO:0000256" key="2">
    <source>
        <dbReference type="ARBA" id="ARBA00012552"/>
    </source>
</evidence>
<dbReference type="Proteomes" id="UP000190831">
    <property type="component" value="Chromosome F"/>
</dbReference>
<dbReference type="InterPro" id="IPR011709">
    <property type="entry name" value="DEAD-box_helicase_OB_fold"/>
</dbReference>
<dbReference type="InterPro" id="IPR027417">
    <property type="entry name" value="P-loop_NTPase"/>
</dbReference>
<dbReference type="SUPFAM" id="SSF52540">
    <property type="entry name" value="P-loop containing nucleoside triphosphate hydrolases"/>
    <property type="match status" value="1"/>
</dbReference>
<gene>
    <name evidence="16" type="ORF">LAFE_0F01288G</name>
</gene>
<proteinExistence type="inferred from homology"/>
<dbReference type="PROSITE" id="PS51194">
    <property type="entry name" value="HELICASE_CTER"/>
    <property type="match status" value="1"/>
</dbReference>
<comment type="similarity">
    <text evidence="10">Belongs to the DEAD box helicase family. DEAH subfamily. PRP16 sub-subfamily.</text>
</comment>
<keyword evidence="4" id="KW-0547">Nucleotide-binding</keyword>
<dbReference type="SMART" id="SM00487">
    <property type="entry name" value="DEXDc"/>
    <property type="match status" value="1"/>
</dbReference>
<evidence type="ECO:0000256" key="6">
    <source>
        <dbReference type="ARBA" id="ARBA00022806"/>
    </source>
</evidence>
<keyword evidence="8" id="KW-0508">mRNA splicing</keyword>
<protein>
    <recommendedName>
        <fullName evidence="12">Pre-mRNA-splicing factor ATP-dependent RNA helicase PRP16</fullName>
        <ecNumber evidence="2">3.6.4.13</ecNumber>
    </recommendedName>
</protein>
<dbReference type="OMA" id="CSLYDLW"/>
<feature type="compositionally biased region" description="Basic and acidic residues" evidence="13">
    <location>
        <begin position="118"/>
        <end position="127"/>
    </location>
</feature>
<dbReference type="InterPro" id="IPR001650">
    <property type="entry name" value="Helicase_C-like"/>
</dbReference>
<feature type="domain" description="Helicase C-terminal" evidence="15">
    <location>
        <begin position="586"/>
        <end position="780"/>
    </location>
</feature>
<name>A0A1G4MEH0_LACFM</name>
<dbReference type="InterPro" id="IPR007502">
    <property type="entry name" value="Helicase-assoc_dom"/>
</dbReference>
<evidence type="ECO:0000256" key="9">
    <source>
        <dbReference type="ARBA" id="ARBA00023242"/>
    </source>
</evidence>
<dbReference type="PROSITE" id="PS00690">
    <property type="entry name" value="DEAH_ATP_HELICASE"/>
    <property type="match status" value="1"/>
</dbReference>
<dbReference type="Pfam" id="PF07717">
    <property type="entry name" value="OB_NTP_bind"/>
    <property type="match status" value="1"/>
</dbReference>
<dbReference type="InterPro" id="IPR014001">
    <property type="entry name" value="Helicase_ATP-bd"/>
</dbReference>
<evidence type="ECO:0000313" key="17">
    <source>
        <dbReference type="Proteomes" id="UP000190831"/>
    </source>
</evidence>
<keyword evidence="7" id="KW-0067">ATP-binding</keyword>
<dbReference type="STRING" id="4955.A0A1G4MEH0"/>
<dbReference type="Pfam" id="PF04408">
    <property type="entry name" value="WHD_HA2"/>
    <property type="match status" value="1"/>
</dbReference>
<evidence type="ECO:0000256" key="3">
    <source>
        <dbReference type="ARBA" id="ARBA00022664"/>
    </source>
</evidence>
<dbReference type="FunFam" id="3.40.50.300:FF:000615">
    <property type="entry name" value="pre-mRNA-splicing factor ATP-dependent RNA helicase DEAH7"/>
    <property type="match status" value="1"/>
</dbReference>
<dbReference type="FunFam" id="1.20.120.1080:FF:000018">
    <property type="entry name" value="Pre-mRNA-splicing factor ATP-dependent RNA helicase prp16"/>
    <property type="match status" value="1"/>
</dbReference>
<organism evidence="16 17">
    <name type="scientific">Lachancea fermentati</name>
    <name type="common">Zygosaccharomyces fermentati</name>
    <dbReference type="NCBI Taxonomy" id="4955"/>
    <lineage>
        <taxon>Eukaryota</taxon>
        <taxon>Fungi</taxon>
        <taxon>Dikarya</taxon>
        <taxon>Ascomycota</taxon>
        <taxon>Saccharomycotina</taxon>
        <taxon>Saccharomycetes</taxon>
        <taxon>Saccharomycetales</taxon>
        <taxon>Saccharomycetaceae</taxon>
        <taxon>Lachancea</taxon>
    </lineage>
</organism>
<evidence type="ECO:0000259" key="15">
    <source>
        <dbReference type="PROSITE" id="PS51194"/>
    </source>
</evidence>
<comment type="subcellular location">
    <subcellularLocation>
        <location evidence="1">Nucleus</location>
    </subcellularLocation>
</comment>
<dbReference type="PANTHER" id="PTHR18934">
    <property type="entry name" value="ATP-DEPENDENT RNA HELICASE"/>
    <property type="match status" value="1"/>
</dbReference>
<evidence type="ECO:0000256" key="4">
    <source>
        <dbReference type="ARBA" id="ARBA00022741"/>
    </source>
</evidence>
<comment type="catalytic activity">
    <reaction evidence="11">
        <text>ATP + H2O = ADP + phosphate + H(+)</text>
        <dbReference type="Rhea" id="RHEA:13065"/>
        <dbReference type="ChEBI" id="CHEBI:15377"/>
        <dbReference type="ChEBI" id="CHEBI:15378"/>
        <dbReference type="ChEBI" id="CHEBI:30616"/>
        <dbReference type="ChEBI" id="CHEBI:43474"/>
        <dbReference type="ChEBI" id="CHEBI:456216"/>
        <dbReference type="EC" id="3.6.4.13"/>
    </reaction>
</comment>
<dbReference type="Pfam" id="PF00270">
    <property type="entry name" value="DEAD"/>
    <property type="match status" value="1"/>
</dbReference>
<dbReference type="GO" id="GO:0016787">
    <property type="term" value="F:hydrolase activity"/>
    <property type="evidence" value="ECO:0007669"/>
    <property type="project" value="UniProtKB-KW"/>
</dbReference>
<feature type="region of interest" description="Disordered" evidence="13">
    <location>
        <begin position="66"/>
        <end position="104"/>
    </location>
</feature>
<evidence type="ECO:0000259" key="14">
    <source>
        <dbReference type="PROSITE" id="PS51192"/>
    </source>
</evidence>
<evidence type="ECO:0000256" key="1">
    <source>
        <dbReference type="ARBA" id="ARBA00004123"/>
    </source>
</evidence>
<dbReference type="PROSITE" id="PS51192">
    <property type="entry name" value="HELICASE_ATP_BIND_1"/>
    <property type="match status" value="1"/>
</dbReference>
<dbReference type="EC" id="3.6.4.13" evidence="2"/>
<dbReference type="GO" id="GO:0034458">
    <property type="term" value="F:3'-5' RNA helicase activity"/>
    <property type="evidence" value="ECO:0007669"/>
    <property type="project" value="TreeGrafter"/>
</dbReference>
<keyword evidence="9" id="KW-0539">Nucleus</keyword>
<dbReference type="InterPro" id="IPR048333">
    <property type="entry name" value="HA2_WH"/>
</dbReference>
<dbReference type="EMBL" id="LT598490">
    <property type="protein sequence ID" value="SCW02205.1"/>
    <property type="molecule type" value="Genomic_DNA"/>
</dbReference>
<dbReference type="GO" id="GO:0005681">
    <property type="term" value="C:spliceosomal complex"/>
    <property type="evidence" value="ECO:0007669"/>
    <property type="project" value="UniProtKB-ARBA"/>
</dbReference>
<dbReference type="Pfam" id="PF00271">
    <property type="entry name" value="Helicase_C"/>
    <property type="match status" value="1"/>
</dbReference>
<feature type="region of interest" description="Disordered" evidence="13">
    <location>
        <begin position="109"/>
        <end position="128"/>
    </location>
</feature>
<evidence type="ECO:0000256" key="13">
    <source>
        <dbReference type="SAM" id="MobiDB-lite"/>
    </source>
</evidence>
<feature type="compositionally biased region" description="Polar residues" evidence="13">
    <location>
        <begin position="66"/>
        <end position="76"/>
    </location>
</feature>
<sequence length="1108" mass="124889">MEGNLSEWVQHHTSSKVTASFLKTLENLAKIHAHDSDKFTRACMALGKFKGEESFLRALHGRLQSRSLKSPSTTHSPHAEQSTHVDPILLAKNTRDRSRIKSKRVKLHYDDDGEEDPEGKTGLDLHLKPPRKGVNSAFRFKRISKEKAQKLKEFADVESDMNVSKKTHPAPFRQISAPNLVSYSDDEQSRLLDDRSLDEDVVPEDLSEDYKLIMDQDQLLSEERNWYDDDDDYGNPTAEVESSNMDFQPKLLKPRVSVSEDTDLKSQVHLSCITLNQRKSIIPPFIASYHDEAGELAIIGSMDGTRNTASSGIIDPVRNPESEFSLNAKRGSRMVMQKRLSEVRKMKAEDTANIQGTAIGNVLGVNHSEAKPQLQSDKDPKNAIKVTREEILASRKSLPAYRVRSQLLQVIRDNQVVVVIGETGSGKTTQLGQFLYEDGFCDDGFMVGCTQPRRVAAMSVAARVAMEMDVQLGDKVGYSIRFEDKTSPATKIKFMTDGILLRETLLDKMLDKYSCIIIDEAHERTLNTDVLLGIFKELLSRRRDLKLIITSATMNANKFSQFFGDAPQFTIPGRTFPVEIIYTRHPVSDYVESAVTQAAKIHLSTPISSGDILIFMTGQEDIEATCSGLREKLLDVYTKKNSHNDNNEPNDIEIIPIYSSLPADVQNKIFMLMNGKRKVVVATNIAETSLTVDGVKYVIDCGYAKLKVYNPQIGLDSLRITPISFASANQRSGRAGRTGPGVAYRLYTEDSAYEDMYLETIPEIQRTNLSNTLLLLKSFGVDDVMKFPFIDPPPRKTIMTSLFELWTIGALDNLGFLTKLGTLMASFPLQPSLSKILLISAQSGCSEEILTIVAMLSVPQVFYRPKERKEESDQARSRFFVPESDHLTLLNVYSQWKANAYSFHWCRRNFLQYKSLQRAHDIRRQLSRVMVKKNIPILSSGSDWDTVRKCICSGYAQQAAKLSGLSKYVHLKTGMELQLHPTSALFGAGDLPPYIVYHELLLTSKEYINVVTSVDPFWLVEYGILFYNVKRRVEETDEFDVDQPSHGIKDKLDLQIDACNTRKKDVLRKLATDRNRFEEMSSGSKTKKRGENDSSLAVSIGFKKRRPL</sequence>
<dbReference type="FunFam" id="3.40.50.300:FF:000007">
    <property type="entry name" value="Pre-mRNA-splicing factor ATP-dependent RNA helicase"/>
    <property type="match status" value="1"/>
</dbReference>
<dbReference type="CDD" id="cd18791">
    <property type="entry name" value="SF2_C_RHA"/>
    <property type="match status" value="1"/>
</dbReference>
<evidence type="ECO:0000256" key="10">
    <source>
        <dbReference type="ARBA" id="ARBA00038040"/>
    </source>
</evidence>
<dbReference type="InterPro" id="IPR002464">
    <property type="entry name" value="DNA/RNA_helicase_DEAH_CS"/>
</dbReference>
<evidence type="ECO:0000256" key="12">
    <source>
        <dbReference type="ARBA" id="ARBA00070009"/>
    </source>
</evidence>
<keyword evidence="6" id="KW-0347">Helicase</keyword>
<dbReference type="GO" id="GO:0071826">
    <property type="term" value="P:protein-RNA complex organization"/>
    <property type="evidence" value="ECO:0007669"/>
    <property type="project" value="UniProtKB-ARBA"/>
</dbReference>
<dbReference type="GO" id="GO:0005524">
    <property type="term" value="F:ATP binding"/>
    <property type="evidence" value="ECO:0007669"/>
    <property type="project" value="UniProtKB-KW"/>
</dbReference>
<dbReference type="Gene3D" id="3.40.50.300">
    <property type="entry name" value="P-loop containing nucleotide triphosphate hydrolases"/>
    <property type="match status" value="2"/>
</dbReference>
<dbReference type="GO" id="GO:0000398">
    <property type="term" value="P:mRNA splicing, via spliceosome"/>
    <property type="evidence" value="ECO:0007669"/>
    <property type="project" value="UniProtKB-ARBA"/>
</dbReference>
<dbReference type="Gene3D" id="1.20.120.1080">
    <property type="match status" value="1"/>
</dbReference>
<keyword evidence="5" id="KW-0378">Hydrolase</keyword>
<reference evidence="17" key="1">
    <citation type="submission" date="2016-03" db="EMBL/GenBank/DDBJ databases">
        <authorList>
            <person name="Devillers H."/>
        </authorList>
    </citation>
    <scope>NUCLEOTIDE SEQUENCE [LARGE SCALE GENOMIC DNA]</scope>
</reference>
<evidence type="ECO:0000256" key="5">
    <source>
        <dbReference type="ARBA" id="ARBA00022801"/>
    </source>
</evidence>
<evidence type="ECO:0000256" key="8">
    <source>
        <dbReference type="ARBA" id="ARBA00023187"/>
    </source>
</evidence>
<dbReference type="OrthoDB" id="10253254at2759"/>
<feature type="domain" description="Helicase ATP-binding" evidence="14">
    <location>
        <begin position="408"/>
        <end position="572"/>
    </location>
</feature>